<evidence type="ECO:0000313" key="2">
    <source>
        <dbReference type="Proteomes" id="UP000297465"/>
    </source>
</evidence>
<dbReference type="RefSeq" id="WP_135568354.1">
    <property type="nucleotide sequence ID" value="NZ_RQFN01000007.1"/>
</dbReference>
<gene>
    <name evidence="1" type="ORF">EHQ31_08140</name>
</gene>
<evidence type="ECO:0000313" key="1">
    <source>
        <dbReference type="EMBL" id="TGL02653.1"/>
    </source>
</evidence>
<dbReference type="Proteomes" id="UP000297465">
    <property type="component" value="Unassembled WGS sequence"/>
</dbReference>
<name>A0ABY2LV96_9LEPT</name>
<sequence length="142" mass="16400">MNRYLFLVLFLVFGFPLFAESKQKSICISLSDCETKANATTIHRKKITYLTFGLTEYSKEVPAEKLIPLYLKRVRSTILEANGDTGYQGEIVLKVSHKPEYKKSQFIKAEEDLRFLESNQNYLSKDQSLELSELQTLFSESK</sequence>
<protein>
    <submittedName>
        <fullName evidence="1">Uncharacterized protein</fullName>
    </submittedName>
</protein>
<dbReference type="EMBL" id="RQFO01000011">
    <property type="protein sequence ID" value="TGL02653.1"/>
    <property type="molecule type" value="Genomic_DNA"/>
</dbReference>
<keyword evidence="2" id="KW-1185">Reference proteome</keyword>
<accession>A0ABY2LV96</accession>
<comment type="caution">
    <text evidence="1">The sequence shown here is derived from an EMBL/GenBank/DDBJ whole genome shotgun (WGS) entry which is preliminary data.</text>
</comment>
<reference evidence="2" key="1">
    <citation type="journal article" date="2019" name="PLoS Negl. Trop. Dis.">
        <title>Revisiting the worldwide diversity of Leptospira species in the environment.</title>
        <authorList>
            <person name="Vincent A.T."/>
            <person name="Schiettekatte O."/>
            <person name="Bourhy P."/>
            <person name="Veyrier F.J."/>
            <person name="Picardeau M."/>
        </authorList>
    </citation>
    <scope>NUCLEOTIDE SEQUENCE [LARGE SCALE GENOMIC DNA]</scope>
    <source>
        <strain evidence="2">201800278</strain>
    </source>
</reference>
<proteinExistence type="predicted"/>
<organism evidence="1 2">
    <name type="scientific">Leptospira montravelensis</name>
    <dbReference type="NCBI Taxonomy" id="2484961"/>
    <lineage>
        <taxon>Bacteria</taxon>
        <taxon>Pseudomonadati</taxon>
        <taxon>Spirochaetota</taxon>
        <taxon>Spirochaetia</taxon>
        <taxon>Leptospirales</taxon>
        <taxon>Leptospiraceae</taxon>
        <taxon>Leptospira</taxon>
    </lineage>
</organism>